<keyword evidence="1" id="KW-0472">Membrane</keyword>
<gene>
    <name evidence="2" type="ORF">TWF694_006820</name>
</gene>
<organism evidence="2 3">
    <name type="scientific">Orbilia ellipsospora</name>
    <dbReference type="NCBI Taxonomy" id="2528407"/>
    <lineage>
        <taxon>Eukaryota</taxon>
        <taxon>Fungi</taxon>
        <taxon>Dikarya</taxon>
        <taxon>Ascomycota</taxon>
        <taxon>Pezizomycotina</taxon>
        <taxon>Orbiliomycetes</taxon>
        <taxon>Orbiliales</taxon>
        <taxon>Orbiliaceae</taxon>
        <taxon>Orbilia</taxon>
    </lineage>
</organism>
<sequence length="388" mass="43905">MKPLTPIYSILLMLYTLIYVQLSLSVAVRVPTSSWEHYIITERQTLRDIGIYIDHLKVMRRTQCPIGGEGDTGINRAYYHRSLSYLLDTLSTAFVELDTVRLDLRDQIRDTCLVKEYETARLGNMELEGEMALFEEKAGLRGEMETIDVLSNSGPIEEEREQSAVNKDGAAGYGEKSLTTLASPSVPDFDPLIKLELERWGCTTVNDMDQISNLMETLLNELSNARIRWQGVIRSVDRSVGYQNGPSTHFMNIMGIASQIEDARFWGALENGVPPSVVYQSDARDLYINTWLNATRMARDGRNFIENIGWDLESWMVGPAFEDLISSWDPAGNNNWSFRDLVEQLVLWFGCWETPTFLLADAVSNMLGHPPGPPGTVWQSRFLDSNRG</sequence>
<keyword evidence="3" id="KW-1185">Reference proteome</keyword>
<accession>A0AAV9XLQ2</accession>
<proteinExistence type="predicted"/>
<comment type="caution">
    <text evidence="2">The sequence shown here is derived from an EMBL/GenBank/DDBJ whole genome shotgun (WGS) entry which is preliminary data.</text>
</comment>
<dbReference type="AlphaFoldDB" id="A0AAV9XLQ2"/>
<keyword evidence="1" id="KW-1133">Transmembrane helix</keyword>
<evidence type="ECO:0000256" key="1">
    <source>
        <dbReference type="SAM" id="Phobius"/>
    </source>
</evidence>
<reference evidence="2 3" key="1">
    <citation type="submission" date="2019-10" db="EMBL/GenBank/DDBJ databases">
        <authorList>
            <person name="Palmer J.M."/>
        </authorList>
    </citation>
    <scope>NUCLEOTIDE SEQUENCE [LARGE SCALE GENOMIC DNA]</scope>
    <source>
        <strain evidence="2 3">TWF694</strain>
    </source>
</reference>
<dbReference type="EMBL" id="JAVHJO010000002">
    <property type="protein sequence ID" value="KAK6542881.1"/>
    <property type="molecule type" value="Genomic_DNA"/>
</dbReference>
<name>A0AAV9XLQ2_9PEZI</name>
<dbReference type="Proteomes" id="UP001365542">
    <property type="component" value="Unassembled WGS sequence"/>
</dbReference>
<keyword evidence="1" id="KW-0812">Transmembrane</keyword>
<evidence type="ECO:0000313" key="2">
    <source>
        <dbReference type="EMBL" id="KAK6542881.1"/>
    </source>
</evidence>
<evidence type="ECO:0000313" key="3">
    <source>
        <dbReference type="Proteomes" id="UP001365542"/>
    </source>
</evidence>
<protein>
    <submittedName>
        <fullName evidence="2">Uncharacterized protein</fullName>
    </submittedName>
</protein>
<feature type="transmembrane region" description="Helical" evidence="1">
    <location>
        <begin position="6"/>
        <end position="28"/>
    </location>
</feature>